<dbReference type="EMBL" id="JBEDNQ010000009">
    <property type="protein sequence ID" value="MEQ3553043.1"/>
    <property type="molecule type" value="Genomic_DNA"/>
</dbReference>
<dbReference type="Pfam" id="PF13710">
    <property type="entry name" value="ACT_5"/>
    <property type="match status" value="1"/>
</dbReference>
<gene>
    <name evidence="1" type="ORF">WIS52_21460</name>
</gene>
<reference evidence="1 2" key="1">
    <citation type="submission" date="2024-03" db="EMBL/GenBank/DDBJ databases">
        <title>Draft genome sequence of Pseudonocardia nematodicida JCM 31783.</title>
        <authorList>
            <person name="Butdee W."/>
            <person name="Duangmal K."/>
        </authorList>
    </citation>
    <scope>NUCLEOTIDE SEQUENCE [LARGE SCALE GENOMIC DNA]</scope>
    <source>
        <strain evidence="1 2">JCM 31783</strain>
    </source>
</reference>
<dbReference type="RefSeq" id="WP_349300113.1">
    <property type="nucleotide sequence ID" value="NZ_JBEDNQ010000009.1"/>
</dbReference>
<sequence length="94" mass="10180">MTTLTETTESETAVLASPRDGGHRFTLLVHGGTDAVTKVLVTLRARRYTVRSLQVDLTGDTGRIDGSVEPDGRDPELLLAQLRRVVAVVRAEHG</sequence>
<comment type="caution">
    <text evidence="1">The sequence shown here is derived from an EMBL/GenBank/DDBJ whole genome shotgun (WGS) entry which is preliminary data.</text>
</comment>
<name>A0ABV1KF16_9PSEU</name>
<proteinExistence type="predicted"/>
<dbReference type="Proteomes" id="UP001494902">
    <property type="component" value="Unassembled WGS sequence"/>
</dbReference>
<evidence type="ECO:0000313" key="2">
    <source>
        <dbReference type="Proteomes" id="UP001494902"/>
    </source>
</evidence>
<evidence type="ECO:0000313" key="1">
    <source>
        <dbReference type="EMBL" id="MEQ3553043.1"/>
    </source>
</evidence>
<protein>
    <submittedName>
        <fullName evidence="1">ACT domain-containing protein</fullName>
    </submittedName>
</protein>
<keyword evidence="2" id="KW-1185">Reference proteome</keyword>
<accession>A0ABV1KF16</accession>
<organism evidence="1 2">
    <name type="scientific">Pseudonocardia nematodicida</name>
    <dbReference type="NCBI Taxonomy" id="1206997"/>
    <lineage>
        <taxon>Bacteria</taxon>
        <taxon>Bacillati</taxon>
        <taxon>Actinomycetota</taxon>
        <taxon>Actinomycetes</taxon>
        <taxon>Pseudonocardiales</taxon>
        <taxon>Pseudonocardiaceae</taxon>
        <taxon>Pseudonocardia</taxon>
    </lineage>
</organism>